<dbReference type="AlphaFoldDB" id="A0A146LQW3"/>
<accession>A0A146LQW3</accession>
<dbReference type="EMBL" id="GDHC01008960">
    <property type="protein sequence ID" value="JAQ09669.1"/>
    <property type="molecule type" value="Transcribed_RNA"/>
</dbReference>
<reference evidence="1" key="1">
    <citation type="journal article" date="2016" name="Gigascience">
        <title>De novo construction of an expanded transcriptome assembly for the western tarnished plant bug, Lygus hesperus.</title>
        <authorList>
            <person name="Tassone E.E."/>
            <person name="Geib S.M."/>
            <person name="Hall B."/>
            <person name="Fabrick J.A."/>
            <person name="Brent C.S."/>
            <person name="Hull J.J."/>
        </authorList>
    </citation>
    <scope>NUCLEOTIDE SEQUENCE</scope>
</reference>
<organism evidence="1">
    <name type="scientific">Lygus hesperus</name>
    <name type="common">Western plant bug</name>
    <dbReference type="NCBI Taxonomy" id="30085"/>
    <lineage>
        <taxon>Eukaryota</taxon>
        <taxon>Metazoa</taxon>
        <taxon>Ecdysozoa</taxon>
        <taxon>Arthropoda</taxon>
        <taxon>Hexapoda</taxon>
        <taxon>Insecta</taxon>
        <taxon>Pterygota</taxon>
        <taxon>Neoptera</taxon>
        <taxon>Paraneoptera</taxon>
        <taxon>Hemiptera</taxon>
        <taxon>Heteroptera</taxon>
        <taxon>Panheteroptera</taxon>
        <taxon>Cimicomorpha</taxon>
        <taxon>Miridae</taxon>
        <taxon>Mirini</taxon>
        <taxon>Lygus</taxon>
    </lineage>
</organism>
<sequence>MEAWVGSWSCSSTVPLPGNKFTSIVDAGGSASKCAKVRKLAIRDAGFYDLLRRMVRTDTTPHMETGTAEVVTRISNLAAHSQIIRAQLLNLTFQNATLESLLRIHMPFALHFLSSGNQV</sequence>
<proteinExistence type="predicted"/>
<evidence type="ECO:0000313" key="1">
    <source>
        <dbReference type="EMBL" id="JAQ09669.1"/>
    </source>
</evidence>
<gene>
    <name evidence="1" type="ORF">g.95365</name>
</gene>
<protein>
    <submittedName>
        <fullName evidence="1">Uncharacterized protein</fullName>
    </submittedName>
</protein>
<name>A0A146LQW3_LYGHE</name>